<feature type="non-terminal residue" evidence="1">
    <location>
        <position position="205"/>
    </location>
</feature>
<sequence length="205" mass="23600">MNKKTLMPGKVIPASFDKVFKAVWQDPRNKNLLSYVLSKLLLLNENAISQNLVFKNTELPKEKYEDKGLITDLIMAFLNYIVNFEMNNTDNPGKMIKNNYYHHGLVITSTKAGKEPKKVVQVNFNSKLTFTGDLIVNTMMRDEDNKVCTDKSYLTIDIYLAKALHKYYNEGKDKLSRLEKVFVMLITDEISVLQDVSEGDEELMM</sequence>
<dbReference type="EMBL" id="DVFV01000072">
    <property type="protein sequence ID" value="HIQ90783.1"/>
    <property type="molecule type" value="Genomic_DNA"/>
</dbReference>
<reference evidence="1" key="1">
    <citation type="submission" date="2020-10" db="EMBL/GenBank/DDBJ databases">
        <authorList>
            <person name="Gilroy R."/>
        </authorList>
    </citation>
    <scope>NUCLEOTIDE SEQUENCE</scope>
    <source>
        <strain evidence="1">CHK147-3167</strain>
    </source>
</reference>
<accession>A0A9D1CYA1</accession>
<name>A0A9D1CYA1_9FIRM</name>
<organism evidence="1 2">
    <name type="scientific">Candidatus Coprosoma intestinipullorum</name>
    <dbReference type="NCBI Taxonomy" id="2840752"/>
    <lineage>
        <taxon>Bacteria</taxon>
        <taxon>Bacillati</taxon>
        <taxon>Bacillota</taxon>
        <taxon>Bacillota incertae sedis</taxon>
        <taxon>Candidatus Coprosoma</taxon>
    </lineage>
</organism>
<evidence type="ECO:0000313" key="1">
    <source>
        <dbReference type="EMBL" id="HIQ90783.1"/>
    </source>
</evidence>
<evidence type="ECO:0000313" key="2">
    <source>
        <dbReference type="Proteomes" id="UP000886786"/>
    </source>
</evidence>
<dbReference type="Proteomes" id="UP000886786">
    <property type="component" value="Unassembled WGS sequence"/>
</dbReference>
<gene>
    <name evidence="1" type="ORF">IAB27_04080</name>
</gene>
<comment type="caution">
    <text evidence="1">The sequence shown here is derived from an EMBL/GenBank/DDBJ whole genome shotgun (WGS) entry which is preliminary data.</text>
</comment>
<reference evidence="1" key="2">
    <citation type="journal article" date="2021" name="PeerJ">
        <title>Extensive microbial diversity within the chicken gut microbiome revealed by metagenomics and culture.</title>
        <authorList>
            <person name="Gilroy R."/>
            <person name="Ravi A."/>
            <person name="Getino M."/>
            <person name="Pursley I."/>
            <person name="Horton D.L."/>
            <person name="Alikhan N.F."/>
            <person name="Baker D."/>
            <person name="Gharbi K."/>
            <person name="Hall N."/>
            <person name="Watson M."/>
            <person name="Adriaenssens E.M."/>
            <person name="Foster-Nyarko E."/>
            <person name="Jarju S."/>
            <person name="Secka A."/>
            <person name="Antonio M."/>
            <person name="Oren A."/>
            <person name="Chaudhuri R.R."/>
            <person name="La Ragione R."/>
            <person name="Hildebrand F."/>
            <person name="Pallen M.J."/>
        </authorList>
    </citation>
    <scope>NUCLEOTIDE SEQUENCE</scope>
    <source>
        <strain evidence="1">CHK147-3167</strain>
    </source>
</reference>
<proteinExistence type="predicted"/>
<protein>
    <submittedName>
        <fullName evidence="1">Uncharacterized protein</fullName>
    </submittedName>
</protein>
<dbReference type="AlphaFoldDB" id="A0A9D1CYA1"/>